<comment type="similarity">
    <text evidence="1">Belongs to the pectinesterase family.</text>
</comment>
<proteinExistence type="inferred from homology"/>
<evidence type="ECO:0000256" key="5">
    <source>
        <dbReference type="RuleBase" id="RU000589"/>
    </source>
</evidence>
<dbReference type="OrthoDB" id="9804686at2"/>
<dbReference type="InterPro" id="IPR033131">
    <property type="entry name" value="Pectinesterase_Asp_AS"/>
</dbReference>
<dbReference type="PANTHER" id="PTHR31321">
    <property type="entry name" value="ACYL-COA THIOESTER HYDROLASE YBHC-RELATED"/>
    <property type="match status" value="1"/>
</dbReference>
<protein>
    <recommendedName>
        <fullName evidence="5">Pectinesterase</fullName>
        <ecNumber evidence="5">3.1.1.11</ecNumber>
    </recommendedName>
</protein>
<dbReference type="InterPro" id="IPR012334">
    <property type="entry name" value="Pectin_lyas_fold"/>
</dbReference>
<dbReference type="GO" id="GO:0045490">
    <property type="term" value="P:pectin catabolic process"/>
    <property type="evidence" value="ECO:0007669"/>
    <property type="project" value="UniProtKB-UniRule"/>
</dbReference>
<evidence type="ECO:0000313" key="7">
    <source>
        <dbReference type="EMBL" id="QEC58023.1"/>
    </source>
</evidence>
<keyword evidence="2 5" id="KW-0378">Hydrolase</keyword>
<evidence type="ECO:0000256" key="2">
    <source>
        <dbReference type="ARBA" id="ARBA00022801"/>
    </source>
</evidence>
<comment type="pathway">
    <text evidence="5">Glycan metabolism; pectin degradation; 2-dehydro-3-deoxy-D-gluconate from pectin: step 1/5.</text>
</comment>
<gene>
    <name evidence="7" type="ORF">FSB75_19640</name>
</gene>
<dbReference type="Proteomes" id="UP000321204">
    <property type="component" value="Chromosome"/>
</dbReference>
<dbReference type="PANTHER" id="PTHR31321:SF57">
    <property type="entry name" value="PECTINESTERASE 53-RELATED"/>
    <property type="match status" value="1"/>
</dbReference>
<evidence type="ECO:0000256" key="1">
    <source>
        <dbReference type="ARBA" id="ARBA00008891"/>
    </source>
</evidence>
<dbReference type="EMBL" id="CP042433">
    <property type="protein sequence ID" value="QEC58023.1"/>
    <property type="molecule type" value="Genomic_DNA"/>
</dbReference>
<dbReference type="GO" id="GO:0042545">
    <property type="term" value="P:cell wall modification"/>
    <property type="evidence" value="ECO:0007669"/>
    <property type="project" value="UniProtKB-UniRule"/>
</dbReference>
<dbReference type="EC" id="3.1.1.11" evidence="5"/>
<accession>A0A5B8UN78</accession>
<name>A0A5B8UN78_9BACT</name>
<dbReference type="RefSeq" id="WP_146790952.1">
    <property type="nucleotide sequence ID" value="NZ_BAABIO010000003.1"/>
</dbReference>
<evidence type="ECO:0000259" key="6">
    <source>
        <dbReference type="Pfam" id="PF01095"/>
    </source>
</evidence>
<dbReference type="KEGG" id="fgg:FSB75_19640"/>
<dbReference type="InterPro" id="IPR011050">
    <property type="entry name" value="Pectin_lyase_fold/virulence"/>
</dbReference>
<dbReference type="InterPro" id="IPR018040">
    <property type="entry name" value="Pectinesterase_Tyr_AS"/>
</dbReference>
<organism evidence="7 8">
    <name type="scientific">Flavisolibacter ginsenosidimutans</name>
    <dbReference type="NCBI Taxonomy" id="661481"/>
    <lineage>
        <taxon>Bacteria</taxon>
        <taxon>Pseudomonadati</taxon>
        <taxon>Bacteroidota</taxon>
        <taxon>Chitinophagia</taxon>
        <taxon>Chitinophagales</taxon>
        <taxon>Chitinophagaceae</taxon>
        <taxon>Flavisolibacter</taxon>
    </lineage>
</organism>
<dbReference type="Pfam" id="PF01095">
    <property type="entry name" value="Pectinesterase"/>
    <property type="match status" value="1"/>
</dbReference>
<dbReference type="InterPro" id="IPR000070">
    <property type="entry name" value="Pectinesterase_cat"/>
</dbReference>
<evidence type="ECO:0000313" key="8">
    <source>
        <dbReference type="Proteomes" id="UP000321204"/>
    </source>
</evidence>
<dbReference type="GO" id="GO:0030599">
    <property type="term" value="F:pectinesterase activity"/>
    <property type="evidence" value="ECO:0007669"/>
    <property type="project" value="UniProtKB-UniRule"/>
</dbReference>
<keyword evidence="3 5" id="KW-0063">Aspartyl esterase</keyword>
<dbReference type="GO" id="GO:0009279">
    <property type="term" value="C:cell outer membrane"/>
    <property type="evidence" value="ECO:0007669"/>
    <property type="project" value="TreeGrafter"/>
</dbReference>
<comment type="catalytic activity">
    <reaction evidence="5">
        <text>[(1-&gt;4)-alpha-D-galacturonosyl methyl ester](n) + n H2O = [(1-&gt;4)-alpha-D-galacturonosyl](n) + n methanol + n H(+)</text>
        <dbReference type="Rhea" id="RHEA:22380"/>
        <dbReference type="Rhea" id="RHEA-COMP:14570"/>
        <dbReference type="Rhea" id="RHEA-COMP:14573"/>
        <dbReference type="ChEBI" id="CHEBI:15377"/>
        <dbReference type="ChEBI" id="CHEBI:15378"/>
        <dbReference type="ChEBI" id="CHEBI:17790"/>
        <dbReference type="ChEBI" id="CHEBI:140522"/>
        <dbReference type="ChEBI" id="CHEBI:140523"/>
        <dbReference type="EC" id="3.1.1.11"/>
    </reaction>
</comment>
<evidence type="ECO:0000256" key="4">
    <source>
        <dbReference type="PROSITE-ProRule" id="PRU10040"/>
    </source>
</evidence>
<sequence>MKKQVLLFVVLLIALFGFAQKKIIVAQDGSGDLKTVQAAFNAIPYKNKKPVTVFVKKGIYKEKVLLDSTKNFVTLVGEDKFNTVLTYDDHTGKVSPSGETINTRTSSSFKILADDFTATNITFQNDAGFSAGQAVAVEADGDKAIFRNCRFVGNQDILFTNNDKSRQYYEHCYIEGTTDFIFGSSTVWFQQCHIHSKKASHVTAASTPKEKEFGYVFYDCVLTGDSSIHSASLGRPWQRYASVVYLHCYIGQHIRPEGWSNWNNTDNYLTTRYAEYKSYGPSSDAAQRVKWAKQLSDEEASRITLKNVFKEWNPLKEKP</sequence>
<dbReference type="PROSITE" id="PS00800">
    <property type="entry name" value="PECTINESTERASE_1"/>
    <property type="match status" value="1"/>
</dbReference>
<dbReference type="Gene3D" id="2.160.20.10">
    <property type="entry name" value="Single-stranded right-handed beta-helix, Pectin lyase-like"/>
    <property type="match status" value="1"/>
</dbReference>
<dbReference type="AlphaFoldDB" id="A0A5B8UN78"/>
<keyword evidence="8" id="KW-1185">Reference proteome</keyword>
<evidence type="ECO:0000256" key="3">
    <source>
        <dbReference type="ARBA" id="ARBA00023085"/>
    </source>
</evidence>
<dbReference type="PROSITE" id="PS00503">
    <property type="entry name" value="PECTINESTERASE_2"/>
    <property type="match status" value="1"/>
</dbReference>
<reference evidence="7 8" key="1">
    <citation type="journal article" date="2015" name="Int. J. Syst. Evol. Microbiol.">
        <title>Flavisolibacter ginsenosidimutans sp. nov., with ginsenoside-converting activity isolated from soil used for cultivating ginseng.</title>
        <authorList>
            <person name="Zhao Y."/>
            <person name="Liu Q."/>
            <person name="Kang M.S."/>
            <person name="Jin F."/>
            <person name="Yu H."/>
            <person name="Im W.T."/>
        </authorList>
    </citation>
    <scope>NUCLEOTIDE SEQUENCE [LARGE SCALE GENOMIC DNA]</scope>
    <source>
        <strain evidence="7 8">Gsoil 636</strain>
    </source>
</reference>
<dbReference type="UniPathway" id="UPA00545">
    <property type="reaction ID" value="UER00823"/>
</dbReference>
<feature type="active site" evidence="4">
    <location>
        <position position="179"/>
    </location>
</feature>
<dbReference type="SUPFAM" id="SSF51126">
    <property type="entry name" value="Pectin lyase-like"/>
    <property type="match status" value="1"/>
</dbReference>
<feature type="domain" description="Pectinesterase catalytic" evidence="6">
    <location>
        <begin position="23"/>
        <end position="308"/>
    </location>
</feature>